<evidence type="ECO:0000256" key="1">
    <source>
        <dbReference type="SAM" id="MobiDB-lite"/>
    </source>
</evidence>
<keyword evidence="4" id="KW-1185">Reference proteome</keyword>
<dbReference type="PROSITE" id="PS51257">
    <property type="entry name" value="PROKAR_LIPOPROTEIN"/>
    <property type="match status" value="1"/>
</dbReference>
<organism evidence="3 4">
    <name type="scientific">Acetivibrio clariflavus (strain DSM 19732 / NBRC 101661 / EBR45)</name>
    <name type="common">Clostridium clariflavum</name>
    <dbReference type="NCBI Taxonomy" id="720554"/>
    <lineage>
        <taxon>Bacteria</taxon>
        <taxon>Bacillati</taxon>
        <taxon>Bacillota</taxon>
        <taxon>Clostridia</taxon>
        <taxon>Eubacteriales</taxon>
        <taxon>Oscillospiraceae</taxon>
        <taxon>Acetivibrio</taxon>
    </lineage>
</organism>
<evidence type="ECO:0000256" key="2">
    <source>
        <dbReference type="SAM" id="SignalP"/>
    </source>
</evidence>
<sequence precursor="true">MKKLCAILAVGILVFALTACEKGGDKTSEPTNNVSIGDTNEPTKTQEKQSSEQRNKSDSAVKLPLTANFPMFSVYIDGPNYQFIQNGSTSLYNVGGIRFIALTSAKGKKADKPSEIIDLYFDNFKNGVSTNCGGYKPEKFNIKESKEIEINGITFWRFQGELLAKNIFDKETSFYTVGYTFIKDGNPFQITGVVVSEGQEQEYIDEITTYVDEMVKTIRDKR</sequence>
<feature type="signal peptide" evidence="2">
    <location>
        <begin position="1"/>
        <end position="21"/>
    </location>
</feature>
<dbReference type="AlphaFoldDB" id="G8LS96"/>
<evidence type="ECO:0000313" key="3">
    <source>
        <dbReference type="EMBL" id="AEV67157.1"/>
    </source>
</evidence>
<feature type="compositionally biased region" description="Polar residues" evidence="1">
    <location>
        <begin position="29"/>
        <end position="43"/>
    </location>
</feature>
<dbReference type="STRING" id="720554.Clocl_0428"/>
<feature type="compositionally biased region" description="Basic and acidic residues" evidence="1">
    <location>
        <begin position="44"/>
        <end position="58"/>
    </location>
</feature>
<reference evidence="4" key="1">
    <citation type="submission" date="2011-12" db="EMBL/GenBank/DDBJ databases">
        <title>Complete sequence of Clostridium clariflavum DSM 19732.</title>
        <authorList>
            <consortium name="US DOE Joint Genome Institute"/>
            <person name="Lucas S."/>
            <person name="Han J."/>
            <person name="Lapidus A."/>
            <person name="Cheng J.-F."/>
            <person name="Goodwin L."/>
            <person name="Pitluck S."/>
            <person name="Peters L."/>
            <person name="Teshima H."/>
            <person name="Detter J.C."/>
            <person name="Han C."/>
            <person name="Tapia R."/>
            <person name="Land M."/>
            <person name="Hauser L."/>
            <person name="Kyrpides N."/>
            <person name="Ivanova N."/>
            <person name="Pagani I."/>
            <person name="Kitzmiller T."/>
            <person name="Lynd L."/>
            <person name="Izquierdo J."/>
            <person name="Woyke T."/>
        </authorList>
    </citation>
    <scope>NUCLEOTIDE SEQUENCE [LARGE SCALE GENOMIC DNA]</scope>
    <source>
        <strain evidence="4">DSM 19732 / NBRC 101661 / EBR45</strain>
    </source>
</reference>
<accession>G8LS96</accession>
<dbReference type="RefSeq" id="WP_014253789.1">
    <property type="nucleotide sequence ID" value="NC_016627.1"/>
</dbReference>
<dbReference type="HOGENOM" id="CLU_1243524_0_0_9"/>
<reference evidence="3 4" key="2">
    <citation type="journal article" date="2012" name="Stand. Genomic Sci.">
        <title>Complete Genome Sequence of Clostridium clariflavum DSM 19732.</title>
        <authorList>
            <person name="Izquierdo J.A."/>
            <person name="Goodwin L."/>
            <person name="Davenport K.W."/>
            <person name="Teshima H."/>
            <person name="Bruce D."/>
            <person name="Detter C."/>
            <person name="Tapia R."/>
            <person name="Han S."/>
            <person name="Land M."/>
            <person name="Hauser L."/>
            <person name="Jeffries C.D."/>
            <person name="Han J."/>
            <person name="Pitluck S."/>
            <person name="Nolan M."/>
            <person name="Chen A."/>
            <person name="Huntemann M."/>
            <person name="Mavromatis K."/>
            <person name="Mikhailova N."/>
            <person name="Liolios K."/>
            <person name="Woyke T."/>
            <person name="Lynd L.R."/>
        </authorList>
    </citation>
    <scope>NUCLEOTIDE SEQUENCE [LARGE SCALE GENOMIC DNA]</scope>
    <source>
        <strain evidence="4">DSM 19732 / NBRC 101661 / EBR45</strain>
    </source>
</reference>
<dbReference type="KEGG" id="ccl:Clocl_0428"/>
<name>G8LS96_ACECE</name>
<gene>
    <name evidence="3" type="ordered locus">Clocl_0428</name>
</gene>
<evidence type="ECO:0000313" key="4">
    <source>
        <dbReference type="Proteomes" id="UP000005435"/>
    </source>
</evidence>
<feature type="chain" id="PRO_5038409679" description="Lipoprotein" evidence="2">
    <location>
        <begin position="22"/>
        <end position="222"/>
    </location>
</feature>
<proteinExistence type="predicted"/>
<dbReference type="EMBL" id="CP003065">
    <property type="protein sequence ID" value="AEV67157.1"/>
    <property type="molecule type" value="Genomic_DNA"/>
</dbReference>
<dbReference type="OrthoDB" id="286202at2"/>
<evidence type="ECO:0008006" key="5">
    <source>
        <dbReference type="Google" id="ProtNLM"/>
    </source>
</evidence>
<feature type="region of interest" description="Disordered" evidence="1">
    <location>
        <begin position="23"/>
        <end position="58"/>
    </location>
</feature>
<dbReference type="Proteomes" id="UP000005435">
    <property type="component" value="Chromosome"/>
</dbReference>
<protein>
    <recommendedName>
        <fullName evidence="5">Lipoprotein</fullName>
    </recommendedName>
</protein>
<keyword evidence="2" id="KW-0732">Signal</keyword>